<dbReference type="RefSeq" id="WP_371837391.1">
    <property type="nucleotide sequence ID" value="NZ_JBGMEK010000003.1"/>
</dbReference>
<sequence length="216" mass="24423">MHCTESRHRTTGILRLAVTALLLMTFSACSSLRSVTNTVPKDPDSQQLRTENPYLANAKRAPKEVSAAMAQAHQSFIGGDSASAETQLVQITERWPKLSGPWLNLGIVQQKARQAEAAENSFRQAIKVNDNNVFAWNQLAALLRDLGRFDEAEQSYLEALERWPDYSDAHRNLGILYDLYLNRPGDALQQFRLAQSSREEPDKLLDGWILELERRT</sequence>
<dbReference type="SUPFAM" id="SSF48452">
    <property type="entry name" value="TPR-like"/>
    <property type="match status" value="1"/>
</dbReference>
<proteinExistence type="predicted"/>
<organism evidence="2 3">
    <name type="scientific">Microbulbifer epialgicus</name>
    <dbReference type="NCBI Taxonomy" id="393907"/>
    <lineage>
        <taxon>Bacteria</taxon>
        <taxon>Pseudomonadati</taxon>
        <taxon>Pseudomonadota</taxon>
        <taxon>Gammaproteobacteria</taxon>
        <taxon>Cellvibrionales</taxon>
        <taxon>Microbulbiferaceae</taxon>
        <taxon>Microbulbifer</taxon>
    </lineage>
</organism>
<evidence type="ECO:0000256" key="1">
    <source>
        <dbReference type="PROSITE-ProRule" id="PRU00339"/>
    </source>
</evidence>
<comment type="caution">
    <text evidence="2">The sequence shown here is derived from an EMBL/GenBank/DDBJ whole genome shotgun (WGS) entry which is preliminary data.</text>
</comment>
<dbReference type="EMBL" id="JBGMEK010000003">
    <property type="protein sequence ID" value="MFA0809775.1"/>
    <property type="molecule type" value="Genomic_DNA"/>
</dbReference>
<dbReference type="PANTHER" id="PTHR44809">
    <property type="match status" value="1"/>
</dbReference>
<keyword evidence="1" id="KW-0802">TPR repeat</keyword>
<reference evidence="2 3" key="1">
    <citation type="submission" date="2024-08" db="EMBL/GenBank/DDBJ databases">
        <authorList>
            <person name="Ishaq N."/>
        </authorList>
    </citation>
    <scope>NUCLEOTIDE SEQUENCE [LARGE SCALE GENOMIC DNA]</scope>
    <source>
        <strain evidence="2 3">DSM 18651</strain>
    </source>
</reference>
<feature type="repeat" description="TPR" evidence="1">
    <location>
        <begin position="133"/>
        <end position="166"/>
    </location>
</feature>
<dbReference type="SMART" id="SM00028">
    <property type="entry name" value="TPR"/>
    <property type="match status" value="3"/>
</dbReference>
<dbReference type="Gene3D" id="1.25.40.10">
    <property type="entry name" value="Tetratricopeptide repeat domain"/>
    <property type="match status" value="1"/>
</dbReference>
<dbReference type="InterPro" id="IPR052943">
    <property type="entry name" value="TMTC_O-mannosyl-trnsfr"/>
</dbReference>
<dbReference type="PROSITE" id="PS50005">
    <property type="entry name" value="TPR"/>
    <property type="match status" value="2"/>
</dbReference>
<dbReference type="InterPro" id="IPR019734">
    <property type="entry name" value="TPR_rpt"/>
</dbReference>
<dbReference type="PROSITE" id="PS51257">
    <property type="entry name" value="PROKAR_LIPOPROTEIN"/>
    <property type="match status" value="1"/>
</dbReference>
<feature type="repeat" description="TPR" evidence="1">
    <location>
        <begin position="99"/>
        <end position="132"/>
    </location>
</feature>
<gene>
    <name evidence="2" type="ORF">ACCI49_02490</name>
</gene>
<dbReference type="InterPro" id="IPR011990">
    <property type="entry name" value="TPR-like_helical_dom_sf"/>
</dbReference>
<evidence type="ECO:0000313" key="3">
    <source>
        <dbReference type="Proteomes" id="UP001569428"/>
    </source>
</evidence>
<dbReference type="PANTHER" id="PTHR44809:SF1">
    <property type="entry name" value="PROTEIN O-MANNOSYL-TRANSFERASE TMTC1"/>
    <property type="match status" value="1"/>
</dbReference>
<dbReference type="Proteomes" id="UP001569428">
    <property type="component" value="Unassembled WGS sequence"/>
</dbReference>
<name>A0ABV4NVY4_9GAMM</name>
<dbReference type="Pfam" id="PF13424">
    <property type="entry name" value="TPR_12"/>
    <property type="match status" value="1"/>
</dbReference>
<dbReference type="Pfam" id="PF13181">
    <property type="entry name" value="TPR_8"/>
    <property type="match status" value="1"/>
</dbReference>
<evidence type="ECO:0000313" key="2">
    <source>
        <dbReference type="EMBL" id="MFA0809775.1"/>
    </source>
</evidence>
<accession>A0ABV4NVY4</accession>
<keyword evidence="3" id="KW-1185">Reference proteome</keyword>
<protein>
    <submittedName>
        <fullName evidence="2">Tetratricopeptide repeat protein</fullName>
    </submittedName>
</protein>